<evidence type="ECO:0008006" key="3">
    <source>
        <dbReference type="Google" id="ProtNLM"/>
    </source>
</evidence>
<gene>
    <name evidence="2" type="ORF">RMAR00112_LOCUS16468</name>
</gene>
<dbReference type="InterPro" id="IPR027417">
    <property type="entry name" value="P-loop_NTPase"/>
</dbReference>
<feature type="region of interest" description="Disordered" evidence="1">
    <location>
        <begin position="1"/>
        <end position="24"/>
    </location>
</feature>
<dbReference type="EMBL" id="HBHW01021332">
    <property type="protein sequence ID" value="CAE0048473.1"/>
    <property type="molecule type" value="Transcribed_RNA"/>
</dbReference>
<sequence length="359" mass="41256">MFRRKSGASRSSDGGFKDHPPQPPRSKFNLVWPAACFMLLLALGRSMHFCRSQNAASDRAAVDPSRRFMAPSLKAEFEGKKLVFVFSTGRTGTKHFSSVFGGKEALVNHQDESDLVSTKEAVNNVYRPFAARNDTELARKFLAEVKLPMIKSRLQAADDSKVYFQTGHVPLAFGMAPVLLELLGSNTFAAVRIRRDRIQQALSLMALGPESEDPWSEDSESLNRRWFPRPSDFHVKLRPDEPVWNRFNRFQRYLWLVDDTECRWQSLKRKYAFDYLEVQMESLLQLNGVEQYEKIAAFVGTGLSARVESMHARDNSIEQKGRDNMKWVADEKTLRLWDEQYRKSVGPCVVDQNLTYKWT</sequence>
<reference evidence="2" key="1">
    <citation type="submission" date="2021-01" db="EMBL/GenBank/DDBJ databases">
        <authorList>
            <person name="Corre E."/>
            <person name="Pelletier E."/>
            <person name="Niang G."/>
            <person name="Scheremetjew M."/>
            <person name="Finn R."/>
            <person name="Kale V."/>
            <person name="Holt S."/>
            <person name="Cochrane G."/>
            <person name="Meng A."/>
            <person name="Brown T."/>
            <person name="Cohen L."/>
        </authorList>
    </citation>
    <scope>NUCLEOTIDE SEQUENCE</scope>
    <source>
        <strain evidence="2">CCMP 769</strain>
    </source>
</reference>
<proteinExistence type="predicted"/>
<organism evidence="2">
    <name type="scientific">Rhodosorus marinus</name>
    <dbReference type="NCBI Taxonomy" id="101924"/>
    <lineage>
        <taxon>Eukaryota</taxon>
        <taxon>Rhodophyta</taxon>
        <taxon>Stylonematophyceae</taxon>
        <taxon>Stylonematales</taxon>
        <taxon>Stylonemataceae</taxon>
        <taxon>Rhodosorus</taxon>
    </lineage>
</organism>
<evidence type="ECO:0000256" key="1">
    <source>
        <dbReference type="SAM" id="MobiDB-lite"/>
    </source>
</evidence>
<dbReference type="AlphaFoldDB" id="A0A7S3EFU3"/>
<name>A0A7S3EFU3_9RHOD</name>
<protein>
    <recommendedName>
        <fullName evidence="3">Sulfotransferase domain-containing protein</fullName>
    </recommendedName>
</protein>
<evidence type="ECO:0000313" key="2">
    <source>
        <dbReference type="EMBL" id="CAE0048473.1"/>
    </source>
</evidence>
<dbReference type="Gene3D" id="3.40.50.300">
    <property type="entry name" value="P-loop containing nucleotide triphosphate hydrolases"/>
    <property type="match status" value="1"/>
</dbReference>
<accession>A0A7S3EFU3</accession>